<feature type="transmembrane region" description="Helical" evidence="1">
    <location>
        <begin position="44"/>
        <end position="62"/>
    </location>
</feature>
<organism evidence="2 3">
    <name type="scientific">Campylobacter cuniculorum</name>
    <dbReference type="NCBI Taxonomy" id="374106"/>
    <lineage>
        <taxon>Bacteria</taxon>
        <taxon>Pseudomonadati</taxon>
        <taxon>Campylobacterota</taxon>
        <taxon>Epsilonproteobacteria</taxon>
        <taxon>Campylobacterales</taxon>
        <taxon>Campylobacteraceae</taxon>
        <taxon>Campylobacter</taxon>
    </lineage>
</organism>
<dbReference type="Proteomes" id="UP000594874">
    <property type="component" value="Chromosome"/>
</dbReference>
<dbReference type="RefSeq" id="WP_169732367.1">
    <property type="nucleotide sequence ID" value="NZ_CP063091.1"/>
</dbReference>
<evidence type="ECO:0000256" key="1">
    <source>
        <dbReference type="SAM" id="Phobius"/>
    </source>
</evidence>
<keyword evidence="1" id="KW-0812">Transmembrane</keyword>
<keyword evidence="1" id="KW-0472">Membrane</keyword>
<keyword evidence="1" id="KW-1133">Transmembrane helix</keyword>
<gene>
    <name evidence="2" type="ORF">A0071_03075</name>
</gene>
<protein>
    <submittedName>
        <fullName evidence="2">Uncharacterized protein</fullName>
    </submittedName>
</protein>
<sequence>MAIESEILCHTLKTAPAIVATGLKLTAKEVARAEFCIPTSMETALHFFIYILCFFIFISFKFKRYTQAVFKVLTS</sequence>
<dbReference type="EMBL" id="CP063091">
    <property type="protein sequence ID" value="QOR04933.1"/>
    <property type="molecule type" value="Genomic_DNA"/>
</dbReference>
<evidence type="ECO:0000313" key="2">
    <source>
        <dbReference type="EMBL" id="QOR04933.1"/>
    </source>
</evidence>
<evidence type="ECO:0000313" key="3">
    <source>
        <dbReference type="Proteomes" id="UP000594874"/>
    </source>
</evidence>
<name>A0ABX6U1K3_9BACT</name>
<reference evidence="2 3" key="1">
    <citation type="submission" date="2020-10" db="EMBL/GenBank/DDBJ databases">
        <title>Campylobacter and Helicobacter PacBio genomes.</title>
        <authorList>
            <person name="Lane C."/>
        </authorList>
    </citation>
    <scope>NUCLEOTIDE SEQUENCE [LARGE SCALE GENOMIC DNA]</scope>
    <source>
        <strain evidence="2 3">2010D-8469</strain>
    </source>
</reference>
<keyword evidence="3" id="KW-1185">Reference proteome</keyword>
<proteinExistence type="predicted"/>
<accession>A0ABX6U1K3</accession>